<name>A0AAE1D3K6_9GAST</name>
<evidence type="ECO:0000313" key="1">
    <source>
        <dbReference type="EMBL" id="KAK3756046.1"/>
    </source>
</evidence>
<proteinExistence type="predicted"/>
<reference evidence="1" key="1">
    <citation type="journal article" date="2023" name="G3 (Bethesda)">
        <title>A reference genome for the long-term kleptoplast-retaining sea slug Elysia crispata morphotype clarki.</title>
        <authorList>
            <person name="Eastman K.E."/>
            <person name="Pendleton A.L."/>
            <person name="Shaikh M.A."/>
            <person name="Suttiyut T."/>
            <person name="Ogas R."/>
            <person name="Tomko P."/>
            <person name="Gavelis G."/>
            <person name="Widhalm J.R."/>
            <person name="Wisecaver J.H."/>
        </authorList>
    </citation>
    <scope>NUCLEOTIDE SEQUENCE</scope>
    <source>
        <strain evidence="1">ECLA1</strain>
    </source>
</reference>
<keyword evidence="2" id="KW-1185">Reference proteome</keyword>
<sequence>MGVQPAQEVSGRIQGQGSMIYRPIVALPSGLHYSIEVGLEFDALEKGSEVLHTVQAAVSDKNYCPLPIIIVGIQLDKMTTGQYKRCFLMERHRANQWKKPFVDARPVFEEFDMNHCANTLNFSPFLLSYQPSL</sequence>
<gene>
    <name evidence="1" type="ORF">RRG08_032969</name>
</gene>
<evidence type="ECO:0000313" key="2">
    <source>
        <dbReference type="Proteomes" id="UP001283361"/>
    </source>
</evidence>
<accession>A0AAE1D3K6</accession>
<protein>
    <submittedName>
        <fullName evidence="1">Uncharacterized protein</fullName>
    </submittedName>
</protein>
<dbReference type="AlphaFoldDB" id="A0AAE1D3K6"/>
<dbReference type="Proteomes" id="UP001283361">
    <property type="component" value="Unassembled WGS sequence"/>
</dbReference>
<organism evidence="1 2">
    <name type="scientific">Elysia crispata</name>
    <name type="common">lettuce slug</name>
    <dbReference type="NCBI Taxonomy" id="231223"/>
    <lineage>
        <taxon>Eukaryota</taxon>
        <taxon>Metazoa</taxon>
        <taxon>Spiralia</taxon>
        <taxon>Lophotrochozoa</taxon>
        <taxon>Mollusca</taxon>
        <taxon>Gastropoda</taxon>
        <taxon>Heterobranchia</taxon>
        <taxon>Euthyneura</taxon>
        <taxon>Panpulmonata</taxon>
        <taxon>Sacoglossa</taxon>
        <taxon>Placobranchoidea</taxon>
        <taxon>Plakobranchidae</taxon>
        <taxon>Elysia</taxon>
    </lineage>
</organism>
<dbReference type="EMBL" id="JAWDGP010005567">
    <property type="protein sequence ID" value="KAK3756046.1"/>
    <property type="molecule type" value="Genomic_DNA"/>
</dbReference>
<comment type="caution">
    <text evidence="1">The sequence shown here is derived from an EMBL/GenBank/DDBJ whole genome shotgun (WGS) entry which is preliminary data.</text>
</comment>